<comment type="caution">
    <text evidence="9">The sequence shown here is derived from an EMBL/GenBank/DDBJ whole genome shotgun (WGS) entry which is preliminary data.</text>
</comment>
<evidence type="ECO:0000313" key="10">
    <source>
        <dbReference type="Proteomes" id="UP000572051"/>
    </source>
</evidence>
<dbReference type="PANTHER" id="PTHR33602">
    <property type="entry name" value="REGULATORY PROTEIN RECX FAMILY PROTEIN"/>
    <property type="match status" value="1"/>
</dbReference>
<comment type="similarity">
    <text evidence="2 5">Belongs to the RecX family.</text>
</comment>
<dbReference type="RefSeq" id="WP_179821851.1">
    <property type="nucleotide sequence ID" value="NZ_JACCFS010000001.1"/>
</dbReference>
<accession>A0A7Z0EK62</accession>
<dbReference type="NCBIfam" id="NF001061">
    <property type="entry name" value="PRK00117.5-1"/>
    <property type="match status" value="1"/>
</dbReference>
<organism evidence="9 10">
    <name type="scientific">Nocardiopsis aegyptia</name>
    <dbReference type="NCBI Taxonomy" id="220378"/>
    <lineage>
        <taxon>Bacteria</taxon>
        <taxon>Bacillati</taxon>
        <taxon>Actinomycetota</taxon>
        <taxon>Actinomycetes</taxon>
        <taxon>Streptosporangiales</taxon>
        <taxon>Nocardiopsidaceae</taxon>
        <taxon>Nocardiopsis</taxon>
    </lineage>
</organism>
<comment type="subcellular location">
    <subcellularLocation>
        <location evidence="1 5">Cytoplasm</location>
    </subcellularLocation>
</comment>
<evidence type="ECO:0000256" key="3">
    <source>
        <dbReference type="ARBA" id="ARBA00018111"/>
    </source>
</evidence>
<evidence type="ECO:0000256" key="4">
    <source>
        <dbReference type="ARBA" id="ARBA00022490"/>
    </source>
</evidence>
<dbReference type="Pfam" id="PF02631">
    <property type="entry name" value="RecX_HTH2"/>
    <property type="match status" value="1"/>
</dbReference>
<dbReference type="Gene3D" id="1.10.10.10">
    <property type="entry name" value="Winged helix-like DNA-binding domain superfamily/Winged helix DNA-binding domain"/>
    <property type="match status" value="3"/>
</dbReference>
<keyword evidence="4 5" id="KW-0963">Cytoplasm</keyword>
<dbReference type="Pfam" id="PF21981">
    <property type="entry name" value="RecX_HTH3"/>
    <property type="match status" value="1"/>
</dbReference>
<keyword evidence="10" id="KW-1185">Reference proteome</keyword>
<dbReference type="EMBL" id="JACCFS010000001">
    <property type="protein sequence ID" value="NYJ33592.1"/>
    <property type="molecule type" value="Genomic_DNA"/>
</dbReference>
<dbReference type="HAMAP" id="MF_01114">
    <property type="entry name" value="RecX"/>
    <property type="match status" value="1"/>
</dbReference>
<name>A0A7Z0EK62_9ACTN</name>
<evidence type="ECO:0000256" key="2">
    <source>
        <dbReference type="ARBA" id="ARBA00009695"/>
    </source>
</evidence>
<protein>
    <recommendedName>
        <fullName evidence="3 5">Regulatory protein RecX</fullName>
    </recommendedName>
</protein>
<dbReference type="InterPro" id="IPR053926">
    <property type="entry name" value="RecX_HTH_1st"/>
</dbReference>
<dbReference type="InterPro" id="IPR053924">
    <property type="entry name" value="RecX_HTH_2nd"/>
</dbReference>
<proteinExistence type="inferred from homology"/>
<evidence type="ECO:0000256" key="1">
    <source>
        <dbReference type="ARBA" id="ARBA00004496"/>
    </source>
</evidence>
<evidence type="ECO:0000259" key="8">
    <source>
        <dbReference type="Pfam" id="PF21982"/>
    </source>
</evidence>
<dbReference type="PANTHER" id="PTHR33602:SF1">
    <property type="entry name" value="REGULATORY PROTEIN RECX FAMILY PROTEIN"/>
    <property type="match status" value="1"/>
</dbReference>
<feature type="domain" description="RecX first three-helical" evidence="8">
    <location>
        <begin position="15"/>
        <end position="51"/>
    </location>
</feature>
<dbReference type="GO" id="GO:0005737">
    <property type="term" value="C:cytoplasm"/>
    <property type="evidence" value="ECO:0007669"/>
    <property type="project" value="UniProtKB-SubCell"/>
</dbReference>
<evidence type="ECO:0000256" key="5">
    <source>
        <dbReference type="HAMAP-Rule" id="MF_01114"/>
    </source>
</evidence>
<sequence>MREPGERTEDPEAKARALCLRMLTHSPRTRAQLERALHRREIPDEVVRSVLGSFDEVGLIDDEAFARAWVSSRHHGRRLSRSALARELRTRGVEEDTVREAVAQLSDEDEAEAARDLARRRLATTRGKDKEVRIRRALGVLARKGYSSGLAYRVVREELEREGVEAELYDPDL</sequence>
<dbReference type="AlphaFoldDB" id="A0A7Z0EK62"/>
<dbReference type="InterPro" id="IPR036388">
    <property type="entry name" value="WH-like_DNA-bd_sf"/>
</dbReference>
<evidence type="ECO:0000313" key="9">
    <source>
        <dbReference type="EMBL" id="NYJ33592.1"/>
    </source>
</evidence>
<evidence type="ECO:0000259" key="7">
    <source>
        <dbReference type="Pfam" id="PF21981"/>
    </source>
</evidence>
<feature type="domain" description="RecX second three-helical" evidence="6">
    <location>
        <begin position="61"/>
        <end position="101"/>
    </location>
</feature>
<dbReference type="InterPro" id="IPR003783">
    <property type="entry name" value="Regulatory_RecX"/>
</dbReference>
<reference evidence="9 10" key="1">
    <citation type="submission" date="2020-07" db="EMBL/GenBank/DDBJ databases">
        <title>Sequencing the genomes of 1000 actinobacteria strains.</title>
        <authorList>
            <person name="Klenk H.-P."/>
        </authorList>
    </citation>
    <scope>NUCLEOTIDE SEQUENCE [LARGE SCALE GENOMIC DNA]</scope>
    <source>
        <strain evidence="9 10">DSM 44442</strain>
    </source>
</reference>
<evidence type="ECO:0000259" key="6">
    <source>
        <dbReference type="Pfam" id="PF02631"/>
    </source>
</evidence>
<dbReference type="GO" id="GO:0006282">
    <property type="term" value="P:regulation of DNA repair"/>
    <property type="evidence" value="ECO:0007669"/>
    <property type="project" value="UniProtKB-UniRule"/>
</dbReference>
<feature type="domain" description="RecX third three-helical" evidence="7">
    <location>
        <begin position="108"/>
        <end position="155"/>
    </location>
</feature>
<dbReference type="Pfam" id="PF21982">
    <property type="entry name" value="RecX_HTH1"/>
    <property type="match status" value="1"/>
</dbReference>
<gene>
    <name evidence="5" type="primary">recX</name>
    <name evidence="9" type="ORF">HNR10_001473</name>
</gene>
<dbReference type="Proteomes" id="UP000572051">
    <property type="component" value="Unassembled WGS sequence"/>
</dbReference>
<comment type="function">
    <text evidence="5">Modulates RecA activity.</text>
</comment>
<dbReference type="InterPro" id="IPR053925">
    <property type="entry name" value="RecX_HTH_3rd"/>
</dbReference>